<evidence type="ECO:0008006" key="3">
    <source>
        <dbReference type="Google" id="ProtNLM"/>
    </source>
</evidence>
<reference evidence="1 2" key="1">
    <citation type="submission" date="2023-07" db="EMBL/GenBank/DDBJ databases">
        <title>Sorghum-associated microbial communities from plants grown in Nebraska, USA.</title>
        <authorList>
            <person name="Schachtman D."/>
        </authorList>
    </citation>
    <scope>NUCLEOTIDE SEQUENCE [LARGE SCALE GENOMIC DNA]</scope>
    <source>
        <strain evidence="1 2">BE313</strain>
    </source>
</reference>
<protein>
    <recommendedName>
        <fullName evidence="3">Zinc/iron-chelating domain-containing protein</fullName>
    </recommendedName>
</protein>
<gene>
    <name evidence="1" type="ORF">J2X19_003364</name>
</gene>
<evidence type="ECO:0000313" key="1">
    <source>
        <dbReference type="EMBL" id="MDR7378670.1"/>
    </source>
</evidence>
<accession>A0ABU2CBF0</accession>
<comment type="caution">
    <text evidence="1">The sequence shown here is derived from an EMBL/GenBank/DDBJ whole genome shotgun (WGS) entry which is preliminary data.</text>
</comment>
<proteinExistence type="predicted"/>
<dbReference type="EMBL" id="JAVDXT010000003">
    <property type="protein sequence ID" value="MDR7378670.1"/>
    <property type="molecule type" value="Genomic_DNA"/>
</dbReference>
<organism evidence="1 2">
    <name type="scientific">Rhodoferax ferrireducens</name>
    <dbReference type="NCBI Taxonomy" id="192843"/>
    <lineage>
        <taxon>Bacteria</taxon>
        <taxon>Pseudomonadati</taxon>
        <taxon>Pseudomonadota</taxon>
        <taxon>Betaproteobacteria</taxon>
        <taxon>Burkholderiales</taxon>
        <taxon>Comamonadaceae</taxon>
        <taxon>Rhodoferax</taxon>
    </lineage>
</organism>
<dbReference type="InterPro" id="IPR005358">
    <property type="entry name" value="Puta_zinc/iron-chelating_dom"/>
</dbReference>
<dbReference type="RefSeq" id="WP_310374961.1">
    <property type="nucleotide sequence ID" value="NZ_JAVDXT010000003.1"/>
</dbReference>
<dbReference type="Pfam" id="PF03692">
    <property type="entry name" value="CxxCxxCC"/>
    <property type="match status" value="1"/>
</dbReference>
<name>A0ABU2CBF0_9BURK</name>
<evidence type="ECO:0000313" key="2">
    <source>
        <dbReference type="Proteomes" id="UP001180487"/>
    </source>
</evidence>
<keyword evidence="2" id="KW-1185">Reference proteome</keyword>
<dbReference type="Proteomes" id="UP001180487">
    <property type="component" value="Unassembled WGS sequence"/>
</dbReference>
<sequence length="230" mass="24614">MTPPSLALTPEEQAAFLQSVDQVQQVAQRGLEAQPDGWAVVAFVRHLQRGVDSVVAAVRDQGVQLDCAAGCSHCCHARVEAMAPEIFQIASVLAARPLLEQAETLARLQAYLAVQTPHASPQDAPWSRRPACPFLAEQLCTLYAVRPAACRKAHSRDVAACASDAALIPQSLELAVHAEALQLGTAAAYRQRGLDAQPHELVQAVLLALRDPSALSRWQAGEPVFEVAPP</sequence>